<evidence type="ECO:0000313" key="1">
    <source>
        <dbReference type="EMBL" id="PSK88807.1"/>
    </source>
</evidence>
<comment type="caution">
    <text evidence="1">The sequence shown here is derived from an EMBL/GenBank/DDBJ whole genome shotgun (WGS) entry which is preliminary data.</text>
</comment>
<dbReference type="EMBL" id="PYGD01000014">
    <property type="protein sequence ID" value="PSK88807.1"/>
    <property type="molecule type" value="Genomic_DNA"/>
</dbReference>
<sequence>MALIEFYEEAIRSHAISAERFTQLVYAYFGDTPENIGPCIRNTESISEMVGRLPDRTYIRIHISGLATNTDLRFEPQPGSGTSYPAAGLLRGVCMLFKQSVCQFYKAKKPHTGAGMQVTIVMAVYQDGKPVYFGDLNAPFLS</sequence>
<dbReference type="RefSeq" id="WP_106525167.1">
    <property type="nucleotide sequence ID" value="NZ_PYGD01000014.1"/>
</dbReference>
<accession>A0A2P8CV25</accession>
<keyword evidence="2" id="KW-1185">Reference proteome</keyword>
<name>A0A2P8CV25_9BACT</name>
<dbReference type="Proteomes" id="UP000240572">
    <property type="component" value="Unassembled WGS sequence"/>
</dbReference>
<evidence type="ECO:0000313" key="2">
    <source>
        <dbReference type="Proteomes" id="UP000240572"/>
    </source>
</evidence>
<reference evidence="1 2" key="1">
    <citation type="submission" date="2018-03" db="EMBL/GenBank/DDBJ databases">
        <title>Genomic Encyclopedia of Type Strains, Phase III (KMG-III): the genomes of soil and plant-associated and newly described type strains.</title>
        <authorList>
            <person name="Whitman W."/>
        </authorList>
    </citation>
    <scope>NUCLEOTIDE SEQUENCE [LARGE SCALE GENOMIC DNA]</scope>
    <source>
        <strain evidence="1 2">CGMCC 1.12700</strain>
    </source>
</reference>
<proteinExistence type="predicted"/>
<gene>
    <name evidence="1" type="ORF">B0I18_11418</name>
</gene>
<organism evidence="1 2">
    <name type="scientific">Taibaiella chishuiensis</name>
    <dbReference type="NCBI Taxonomy" id="1434707"/>
    <lineage>
        <taxon>Bacteria</taxon>
        <taxon>Pseudomonadati</taxon>
        <taxon>Bacteroidota</taxon>
        <taxon>Chitinophagia</taxon>
        <taxon>Chitinophagales</taxon>
        <taxon>Chitinophagaceae</taxon>
        <taxon>Taibaiella</taxon>
    </lineage>
</organism>
<protein>
    <submittedName>
        <fullName evidence="1">Uncharacterized protein</fullName>
    </submittedName>
</protein>
<dbReference type="AlphaFoldDB" id="A0A2P8CV25"/>